<dbReference type="PROSITE" id="PS51800">
    <property type="entry name" value="ZF_CHHC_U11_48K"/>
    <property type="match status" value="1"/>
</dbReference>
<proteinExistence type="predicted"/>
<evidence type="ECO:0000256" key="3">
    <source>
        <dbReference type="ARBA" id="ARBA00022833"/>
    </source>
</evidence>
<reference evidence="6" key="1">
    <citation type="submission" date="2020-01" db="EMBL/GenBank/DDBJ databases">
        <title>Genome sequence of Kobresia littledalei, the first chromosome-level genome in the family Cyperaceae.</title>
        <authorList>
            <person name="Qu G."/>
        </authorList>
    </citation>
    <scope>NUCLEOTIDE SEQUENCE</scope>
    <source>
        <strain evidence="6">C.B.Clarke</strain>
        <tissue evidence="6">Leaf</tissue>
    </source>
</reference>
<feature type="compositionally biased region" description="Basic and acidic residues" evidence="4">
    <location>
        <begin position="605"/>
        <end position="630"/>
    </location>
</feature>
<accession>A0A833VGS9</accession>
<gene>
    <name evidence="6" type="ORF">FCM35_KLT12445</name>
</gene>
<evidence type="ECO:0000259" key="5">
    <source>
        <dbReference type="PROSITE" id="PS51800"/>
    </source>
</evidence>
<sequence length="630" mass="71611">MDPTHFPSRGFPSIPPRYPPLQPQPPPPPPSDLPAAISHLKSLLSFASSTLSSLPFPSPPLHSPPLLPCPYNPHHLLPPESLYRHFLKCPSPLPSLPSVPPPKPEYEIQQSQTSFPPTCSGSDSDTDFIYTLESEIGDLGSAFLYKDCPGVVTSVPERAKSFTLPGFLLSECGVFTTSENDTISGKFVTVLPSEYWVLRSEVEAWQSFPTSYSYTALRAILGFITVSEGDLKKWVISNSPRYGIVIDVTARDHIWFLLKVCLKAVRREALCYLDTFLKNDGVFNPNFLISCPKLSRSLAWLSNQLSILYGEVCARSFSLGMIKEAMVRSGYCILMSKFAERGEERDNRESDEVAKEGACNGNVLVSQIACAIGALHQRAFLEENIRALRSTQPVPKPHLLMEYAYMSSRAADERSKRPNYRPILDYDSLPSNRGQNQEGGRTKSKEELLAEERDYKRRRTSYRGKKAKRSPTEILRDIIEEHMEVIKQAERLGSHQTSTEYASSKPDNSQKSTASDNSLFHNSPSPSHYKSYKRGSRYEREDDAGTGYSRSYKEHDDRHMGAEKRKNDADCYASRSYSEHEGYRSKERGRDHHNRGSESVFQDPFDDRYDTYRDRDREEKRRNHRYDRSR</sequence>
<evidence type="ECO:0000256" key="4">
    <source>
        <dbReference type="SAM" id="MobiDB-lite"/>
    </source>
</evidence>
<feature type="compositionally biased region" description="Polar residues" evidence="4">
    <location>
        <begin position="429"/>
        <end position="439"/>
    </location>
</feature>
<dbReference type="EMBL" id="SWLB01000023">
    <property type="protein sequence ID" value="KAF3323714.1"/>
    <property type="molecule type" value="Genomic_DNA"/>
</dbReference>
<feature type="region of interest" description="Disordered" evidence="4">
    <location>
        <begin position="411"/>
        <end position="474"/>
    </location>
</feature>
<dbReference type="InterPro" id="IPR051591">
    <property type="entry name" value="UPF0224_FAM112_RNA_Proc"/>
</dbReference>
<feature type="domain" description="CHHC U11-48K-type" evidence="5">
    <location>
        <begin position="66"/>
        <end position="93"/>
    </location>
</feature>
<dbReference type="GO" id="GO:0008270">
    <property type="term" value="F:zinc ion binding"/>
    <property type="evidence" value="ECO:0007669"/>
    <property type="project" value="UniProtKB-KW"/>
</dbReference>
<protein>
    <submittedName>
        <fullName evidence="6">U11/U12 small nuclear ribonucleoprotein</fullName>
    </submittedName>
</protein>
<feature type="compositionally biased region" description="Basic and acidic residues" evidence="4">
    <location>
        <begin position="577"/>
        <end position="596"/>
    </location>
</feature>
<keyword evidence="3" id="KW-0862">Zinc</keyword>
<dbReference type="InterPro" id="IPR022776">
    <property type="entry name" value="TRM13/UPF0224_CHHC_Znf_dom"/>
</dbReference>
<evidence type="ECO:0000256" key="1">
    <source>
        <dbReference type="ARBA" id="ARBA00022723"/>
    </source>
</evidence>
<organism evidence="6 7">
    <name type="scientific">Carex littledalei</name>
    <dbReference type="NCBI Taxonomy" id="544730"/>
    <lineage>
        <taxon>Eukaryota</taxon>
        <taxon>Viridiplantae</taxon>
        <taxon>Streptophyta</taxon>
        <taxon>Embryophyta</taxon>
        <taxon>Tracheophyta</taxon>
        <taxon>Spermatophyta</taxon>
        <taxon>Magnoliopsida</taxon>
        <taxon>Liliopsida</taxon>
        <taxon>Poales</taxon>
        <taxon>Cyperaceae</taxon>
        <taxon>Cyperoideae</taxon>
        <taxon>Cariceae</taxon>
        <taxon>Carex</taxon>
        <taxon>Carex subgen. Euthyceras</taxon>
    </lineage>
</organism>
<dbReference type="Proteomes" id="UP000623129">
    <property type="component" value="Unassembled WGS sequence"/>
</dbReference>
<dbReference type="PANTHER" id="PTHR21402">
    <property type="entry name" value="GAMETOCYTE SPECIFIC FACTOR 1-RELATED"/>
    <property type="match status" value="1"/>
</dbReference>
<feature type="region of interest" description="Disordered" evidence="4">
    <location>
        <begin position="1"/>
        <end position="34"/>
    </location>
</feature>
<dbReference type="OrthoDB" id="69229at2759"/>
<dbReference type="PANTHER" id="PTHR21402:SF10">
    <property type="entry name" value="U11_U12 SMALL NUCLEAR RIBONUCLEOPROTEIN 48 KDA PROTEIN"/>
    <property type="match status" value="1"/>
</dbReference>
<evidence type="ECO:0000313" key="6">
    <source>
        <dbReference type="EMBL" id="KAF3323714.1"/>
    </source>
</evidence>
<keyword evidence="7" id="KW-1185">Reference proteome</keyword>
<keyword evidence="2" id="KW-0863">Zinc-finger</keyword>
<feature type="region of interest" description="Disordered" evidence="4">
    <location>
        <begin position="491"/>
        <end position="630"/>
    </location>
</feature>
<feature type="region of interest" description="Disordered" evidence="4">
    <location>
        <begin position="98"/>
        <end position="121"/>
    </location>
</feature>
<feature type="compositionally biased region" description="Pro residues" evidence="4">
    <location>
        <begin position="13"/>
        <end position="32"/>
    </location>
</feature>
<name>A0A833VGS9_9POAL</name>
<evidence type="ECO:0000256" key="2">
    <source>
        <dbReference type="ARBA" id="ARBA00022771"/>
    </source>
</evidence>
<feature type="compositionally biased region" description="Polar residues" evidence="4">
    <location>
        <begin position="494"/>
        <end position="528"/>
    </location>
</feature>
<dbReference type="Pfam" id="PF05253">
    <property type="entry name" value="zf-U11-48K"/>
    <property type="match status" value="1"/>
</dbReference>
<comment type="caution">
    <text evidence="6">The sequence shown here is derived from an EMBL/GenBank/DDBJ whole genome shotgun (WGS) entry which is preliminary data.</text>
</comment>
<feature type="compositionally biased region" description="Basic residues" evidence="4">
    <location>
        <begin position="456"/>
        <end position="469"/>
    </location>
</feature>
<keyword evidence="1" id="KW-0479">Metal-binding</keyword>
<keyword evidence="6" id="KW-0687">Ribonucleoprotein</keyword>
<feature type="compositionally biased region" description="Polar residues" evidence="4">
    <location>
        <begin position="108"/>
        <end position="121"/>
    </location>
</feature>
<feature type="compositionally biased region" description="Basic and acidic residues" evidence="4">
    <location>
        <begin position="440"/>
        <end position="455"/>
    </location>
</feature>
<dbReference type="AlphaFoldDB" id="A0A833VGS9"/>
<dbReference type="GO" id="GO:1990904">
    <property type="term" value="C:ribonucleoprotein complex"/>
    <property type="evidence" value="ECO:0007669"/>
    <property type="project" value="UniProtKB-KW"/>
</dbReference>
<evidence type="ECO:0000313" key="7">
    <source>
        <dbReference type="Proteomes" id="UP000623129"/>
    </source>
</evidence>
<feature type="compositionally biased region" description="Basic and acidic residues" evidence="4">
    <location>
        <begin position="551"/>
        <end position="569"/>
    </location>
</feature>